<accession>A0A927C0K5</accession>
<gene>
    <name evidence="4 9" type="primary">truA</name>
    <name evidence="9" type="ORF">IB286_08495</name>
</gene>
<dbReference type="InterPro" id="IPR020095">
    <property type="entry name" value="PsdUridine_synth_TruA_C"/>
</dbReference>
<dbReference type="GO" id="GO:0003723">
    <property type="term" value="F:RNA binding"/>
    <property type="evidence" value="ECO:0007669"/>
    <property type="project" value="InterPro"/>
</dbReference>
<name>A0A927C0K5_9GAMM</name>
<organism evidence="9 10">
    <name type="scientific">Spongiibacter pelagi</name>
    <dbReference type="NCBI Taxonomy" id="2760804"/>
    <lineage>
        <taxon>Bacteria</taxon>
        <taxon>Pseudomonadati</taxon>
        <taxon>Pseudomonadota</taxon>
        <taxon>Gammaproteobacteria</taxon>
        <taxon>Cellvibrionales</taxon>
        <taxon>Spongiibacteraceae</taxon>
        <taxon>Spongiibacter</taxon>
    </lineage>
</organism>
<evidence type="ECO:0000259" key="8">
    <source>
        <dbReference type="Pfam" id="PF01416"/>
    </source>
</evidence>
<dbReference type="Gene3D" id="3.30.70.660">
    <property type="entry name" value="Pseudouridine synthase I, catalytic domain, C-terminal subdomain"/>
    <property type="match status" value="1"/>
</dbReference>
<dbReference type="NCBIfam" id="TIGR00071">
    <property type="entry name" value="hisT_truA"/>
    <property type="match status" value="1"/>
</dbReference>
<keyword evidence="2 4" id="KW-0819">tRNA processing</keyword>
<evidence type="ECO:0000256" key="6">
    <source>
        <dbReference type="PIRSR" id="PIRSR001430-2"/>
    </source>
</evidence>
<feature type="domain" description="Pseudouridine synthase I TruA alpha/beta" evidence="8">
    <location>
        <begin position="25"/>
        <end position="120"/>
    </location>
</feature>
<dbReference type="InterPro" id="IPR001406">
    <property type="entry name" value="PsdUridine_synth_TruA"/>
</dbReference>
<keyword evidence="3 4" id="KW-0413">Isomerase</keyword>
<dbReference type="EC" id="5.4.99.12" evidence="4"/>
<evidence type="ECO:0000256" key="7">
    <source>
        <dbReference type="RuleBase" id="RU003792"/>
    </source>
</evidence>
<dbReference type="Gene3D" id="3.30.70.580">
    <property type="entry name" value="Pseudouridine synthase I, catalytic domain, N-terminal subdomain"/>
    <property type="match status" value="1"/>
</dbReference>
<comment type="function">
    <text evidence="4">Formation of pseudouridine at positions 38, 39 and 40 in the anticodon stem and loop of transfer RNAs.</text>
</comment>
<dbReference type="SUPFAM" id="SSF55120">
    <property type="entry name" value="Pseudouridine synthase"/>
    <property type="match status" value="1"/>
</dbReference>
<dbReference type="FunFam" id="3.30.70.580:FF:000001">
    <property type="entry name" value="tRNA pseudouridine synthase A"/>
    <property type="match status" value="1"/>
</dbReference>
<reference evidence="9" key="1">
    <citation type="submission" date="2020-09" db="EMBL/GenBank/DDBJ databases">
        <authorList>
            <person name="Yoon J.-W."/>
        </authorList>
    </citation>
    <scope>NUCLEOTIDE SEQUENCE</scope>
    <source>
        <strain evidence="9">KMU-158</strain>
    </source>
</reference>
<evidence type="ECO:0000313" key="9">
    <source>
        <dbReference type="EMBL" id="MBD2859049.1"/>
    </source>
</evidence>
<evidence type="ECO:0000256" key="4">
    <source>
        <dbReference type="HAMAP-Rule" id="MF_00171"/>
    </source>
</evidence>
<dbReference type="InterPro" id="IPR020097">
    <property type="entry name" value="PsdUridine_synth_TruA_a/b_dom"/>
</dbReference>
<dbReference type="InterPro" id="IPR020094">
    <property type="entry name" value="TruA/RsuA/RluB/E/F_N"/>
</dbReference>
<evidence type="ECO:0000256" key="3">
    <source>
        <dbReference type="ARBA" id="ARBA00023235"/>
    </source>
</evidence>
<feature type="domain" description="Pseudouridine synthase I TruA alpha/beta" evidence="8">
    <location>
        <begin position="161"/>
        <end position="262"/>
    </location>
</feature>
<dbReference type="GO" id="GO:0160147">
    <property type="term" value="F:tRNA pseudouridine(38-40) synthase activity"/>
    <property type="evidence" value="ECO:0007669"/>
    <property type="project" value="UniProtKB-EC"/>
</dbReference>
<comment type="caution">
    <text evidence="4">Lacks conserved residue(s) required for the propagation of feature annotation.</text>
</comment>
<dbReference type="HAMAP" id="MF_00171">
    <property type="entry name" value="TruA"/>
    <property type="match status" value="1"/>
</dbReference>
<evidence type="ECO:0000256" key="1">
    <source>
        <dbReference type="ARBA" id="ARBA00009375"/>
    </source>
</evidence>
<keyword evidence="10" id="KW-1185">Reference proteome</keyword>
<comment type="subunit">
    <text evidence="4">Homodimer.</text>
</comment>
<feature type="active site" description="Nucleophile" evidence="4 5">
    <location>
        <position position="69"/>
    </location>
</feature>
<dbReference type="InterPro" id="IPR020103">
    <property type="entry name" value="PsdUridine_synth_cat_dom_sf"/>
</dbReference>
<comment type="catalytic activity">
    <reaction evidence="4 7">
        <text>uridine(38/39/40) in tRNA = pseudouridine(38/39/40) in tRNA</text>
        <dbReference type="Rhea" id="RHEA:22376"/>
        <dbReference type="Rhea" id="RHEA-COMP:10085"/>
        <dbReference type="Rhea" id="RHEA-COMP:10087"/>
        <dbReference type="ChEBI" id="CHEBI:65314"/>
        <dbReference type="ChEBI" id="CHEBI:65315"/>
        <dbReference type="EC" id="5.4.99.12"/>
    </reaction>
</comment>
<evidence type="ECO:0000256" key="5">
    <source>
        <dbReference type="PIRSR" id="PIRSR001430-1"/>
    </source>
</evidence>
<dbReference type="EMBL" id="JACXLD010000004">
    <property type="protein sequence ID" value="MBD2859049.1"/>
    <property type="molecule type" value="Genomic_DNA"/>
</dbReference>
<proteinExistence type="inferred from homology"/>
<comment type="similarity">
    <text evidence="1 4 7">Belongs to the tRNA pseudouridine synthase TruA family.</text>
</comment>
<dbReference type="PANTHER" id="PTHR11142">
    <property type="entry name" value="PSEUDOURIDYLATE SYNTHASE"/>
    <property type="match status" value="1"/>
</dbReference>
<dbReference type="PIRSF" id="PIRSF001430">
    <property type="entry name" value="tRNA_psdUrid_synth"/>
    <property type="match status" value="1"/>
</dbReference>
<dbReference type="CDD" id="cd02570">
    <property type="entry name" value="PseudoU_synth_EcTruA"/>
    <property type="match status" value="1"/>
</dbReference>
<comment type="caution">
    <text evidence="9">The sequence shown here is derived from an EMBL/GenBank/DDBJ whole genome shotgun (WGS) entry which is preliminary data.</text>
</comment>
<dbReference type="Pfam" id="PF01416">
    <property type="entry name" value="PseudoU_synth_1"/>
    <property type="match status" value="2"/>
</dbReference>
<evidence type="ECO:0000313" key="10">
    <source>
        <dbReference type="Proteomes" id="UP000610558"/>
    </source>
</evidence>
<sequence length="284" mass="30952">MNTPFPQLDTQPFAAGSRIALALAYRGGDFKGWQSQGKPRVNTAQDCLETALAKITNQPVSLVCAGRTDAGVHASYQVVHFDLPCPRSEKALVMGCNSNLPDSLAVKWVRSVDPDFHARFSATARRYRYIILNRPLRDVHMSGLVTQYAHPLDAALMNDEAQALVGEQDFSAFRAASCQSRTPMRNIHFISVKRRGDYVVIDLQGNAFLHHMVRNIAGVLMAVGSGQMPAGWTAEVLASCDRTQGGVTARPEGLYLVDVSYPAHFALPENQPGPAFLADISLAD</sequence>
<dbReference type="Proteomes" id="UP000610558">
    <property type="component" value="Unassembled WGS sequence"/>
</dbReference>
<protein>
    <recommendedName>
        <fullName evidence="4">tRNA pseudouridine synthase A</fullName>
        <ecNumber evidence="4">5.4.99.12</ecNumber>
    </recommendedName>
    <alternativeName>
        <fullName evidence="4">tRNA pseudouridine(38-40) synthase</fullName>
    </alternativeName>
    <alternativeName>
        <fullName evidence="4">tRNA pseudouridylate synthase I</fullName>
    </alternativeName>
    <alternativeName>
        <fullName evidence="4">tRNA-uridine isomerase I</fullName>
    </alternativeName>
</protein>
<dbReference type="GO" id="GO:0031119">
    <property type="term" value="P:tRNA pseudouridine synthesis"/>
    <property type="evidence" value="ECO:0007669"/>
    <property type="project" value="UniProtKB-UniRule"/>
</dbReference>
<dbReference type="AlphaFoldDB" id="A0A927C0K5"/>
<dbReference type="RefSeq" id="WP_190764476.1">
    <property type="nucleotide sequence ID" value="NZ_JACXLD010000004.1"/>
</dbReference>
<dbReference type="PANTHER" id="PTHR11142:SF0">
    <property type="entry name" value="TRNA PSEUDOURIDINE SYNTHASE-LIKE 1"/>
    <property type="match status" value="1"/>
</dbReference>
<evidence type="ECO:0000256" key="2">
    <source>
        <dbReference type="ARBA" id="ARBA00022694"/>
    </source>
</evidence>
<feature type="binding site" evidence="4 6">
    <location>
        <position position="127"/>
    </location>
    <ligand>
        <name>substrate</name>
    </ligand>
</feature>